<gene>
    <name evidence="1" type="ORF">IF1G_03898</name>
</gene>
<reference evidence="1 2" key="1">
    <citation type="journal article" date="2019" name="Appl. Microbiol. Biotechnol.">
        <title>Genome sequence of Isaria javanica and comparative genome analysis insights into family S53 peptidase evolution in fungal entomopathogens.</title>
        <authorList>
            <person name="Lin R."/>
            <person name="Zhang X."/>
            <person name="Xin B."/>
            <person name="Zou M."/>
            <person name="Gao Y."/>
            <person name="Qin F."/>
            <person name="Hu Q."/>
            <person name="Xie B."/>
            <person name="Cheng X."/>
        </authorList>
    </citation>
    <scope>NUCLEOTIDE SEQUENCE [LARGE SCALE GENOMIC DNA]</scope>
    <source>
        <strain evidence="1 2">IJ1G</strain>
    </source>
</reference>
<name>A0A545V8W7_9HYPO</name>
<dbReference type="AlphaFoldDB" id="A0A545V8W7"/>
<evidence type="ECO:0000313" key="2">
    <source>
        <dbReference type="Proteomes" id="UP000315783"/>
    </source>
</evidence>
<protein>
    <submittedName>
        <fullName evidence="1">Uncharacterized protein</fullName>
    </submittedName>
</protein>
<sequence>MRLCRDTPAGGRWWRQSAWPPPLIFSAETGEQGKSDWLPCQMEGCGEAPVSMALPSV</sequence>
<evidence type="ECO:0000313" key="1">
    <source>
        <dbReference type="EMBL" id="TQV98155.1"/>
    </source>
</evidence>
<organism evidence="1 2">
    <name type="scientific">Cordyceps javanica</name>
    <dbReference type="NCBI Taxonomy" id="43265"/>
    <lineage>
        <taxon>Eukaryota</taxon>
        <taxon>Fungi</taxon>
        <taxon>Dikarya</taxon>
        <taxon>Ascomycota</taxon>
        <taxon>Pezizomycotina</taxon>
        <taxon>Sordariomycetes</taxon>
        <taxon>Hypocreomycetidae</taxon>
        <taxon>Hypocreales</taxon>
        <taxon>Cordycipitaceae</taxon>
        <taxon>Cordyceps</taxon>
    </lineage>
</organism>
<proteinExistence type="predicted"/>
<comment type="caution">
    <text evidence="1">The sequence shown here is derived from an EMBL/GenBank/DDBJ whole genome shotgun (WGS) entry which is preliminary data.</text>
</comment>
<dbReference type="Proteomes" id="UP000315783">
    <property type="component" value="Unassembled WGS sequence"/>
</dbReference>
<keyword evidence="2" id="KW-1185">Reference proteome</keyword>
<dbReference type="EMBL" id="SPUK01000004">
    <property type="protein sequence ID" value="TQV98155.1"/>
    <property type="molecule type" value="Genomic_DNA"/>
</dbReference>
<accession>A0A545V8W7</accession>